<protein>
    <submittedName>
        <fullName evidence="2">Uncharacterized protein</fullName>
    </submittedName>
</protein>
<dbReference type="OrthoDB" id="444674at2759"/>
<accession>A0A1Q9DTI9</accession>
<comment type="caution">
    <text evidence="2">The sequence shown here is derived from an EMBL/GenBank/DDBJ whole genome shotgun (WGS) entry which is preliminary data.</text>
</comment>
<evidence type="ECO:0000313" key="2">
    <source>
        <dbReference type="EMBL" id="OLP98487.1"/>
    </source>
</evidence>
<dbReference type="EMBL" id="LSRX01000394">
    <property type="protein sequence ID" value="OLP98487.1"/>
    <property type="molecule type" value="Genomic_DNA"/>
</dbReference>
<name>A0A1Q9DTI9_SYMMI</name>
<evidence type="ECO:0000256" key="1">
    <source>
        <dbReference type="SAM" id="MobiDB-lite"/>
    </source>
</evidence>
<dbReference type="AlphaFoldDB" id="A0A1Q9DTI9"/>
<keyword evidence="3" id="KW-1185">Reference proteome</keyword>
<proteinExistence type="predicted"/>
<evidence type="ECO:0000313" key="3">
    <source>
        <dbReference type="Proteomes" id="UP000186817"/>
    </source>
</evidence>
<gene>
    <name evidence="2" type="ORF">AK812_SmicGene19043</name>
</gene>
<feature type="region of interest" description="Disordered" evidence="1">
    <location>
        <begin position="1"/>
        <end position="32"/>
    </location>
</feature>
<reference evidence="2 3" key="1">
    <citation type="submission" date="2016-02" db="EMBL/GenBank/DDBJ databases">
        <title>Genome analysis of coral dinoflagellate symbionts highlights evolutionary adaptations to a symbiotic lifestyle.</title>
        <authorList>
            <person name="Aranda M."/>
            <person name="Li Y."/>
            <person name="Liew Y.J."/>
            <person name="Baumgarten S."/>
            <person name="Simakov O."/>
            <person name="Wilson M."/>
            <person name="Piel J."/>
            <person name="Ashoor H."/>
            <person name="Bougouffa S."/>
            <person name="Bajic V.B."/>
            <person name="Ryu T."/>
            <person name="Ravasi T."/>
            <person name="Bayer T."/>
            <person name="Micklem G."/>
            <person name="Kim H."/>
            <person name="Bhak J."/>
            <person name="Lajeunesse T.C."/>
            <person name="Voolstra C.R."/>
        </authorList>
    </citation>
    <scope>NUCLEOTIDE SEQUENCE [LARGE SCALE GENOMIC DNA]</scope>
    <source>
        <strain evidence="2 3">CCMP2467</strain>
    </source>
</reference>
<sequence>MIPARDSNSSQQPPSAPNCLRKHRQSTSAHGRPVVIPEEVSEVLPQTVALRVLQNVQVPHSSFAQGPLRRHQLAPRAAFVLQIQFSHVFAMLSVQQCARLGLVLLCSSRAVRVSEDVSLQALDVLGREIAQQVMVAADKVDYTFASFLHGDKASDPARVPRPFLEYLSHNMGLCGEVKIPALQYGVASLSYRGFASFQFSWSGAMNEMKDKSGRAVRSPKSVKLVLGGAVNLNIPWLGHLRFIADGSLSIDSPNVPGFVDLIAAGFGALLMKGLSNLGSLTLGMPSQGEREKKEMQELEMALQANYGESQFLSKEYLWAEFALENSELIYLQMWSCSMLLTWERPSHHKAPEEVVSLHLFQLANAISRSFFNGNEMFITESCTKEAGVRFNAEGLSFEQCPYGFLKNDLFFCYPPLRNGKRLKMDERGNVRDSLGRIIIRYPSGKFHTTEEFVSDGLPAQRMCRVFHALAEVDPNYAKVKNVEVTITGNYEDTLTEKWNKFFNVKSTRTFKIPPHVYAVVPRIFDRLLGALADGKAAEVLEYIDSFDEERVRQEAGTWLKIFWDDLGNSSKDGRPPVPINEEIDEQYQATTWAEVEDACQLTVGDQGMPARAYVSELRRGKGDTSREEVSMADMAKLLALEAATIKCATATVVSPLLRLNIGGTMRALLDEVRASKEDHRLSGVRINTKWTGTLALQADNAKATTFVSCVVHPSDFLKVSGAWSYAFKGIVNSDGRVVNSNEATTSSSFSFKGYVTMPTVTFLKGIGYTYSGCANRYFCPKHTGDSTHEFGFNLQVPEQPWMKGDKLSSAALGLSFEALAQDLEVHVRNFQRAFHFEENTQCLAKEQASTNETVDQSVKEQEAQKSFLRKAVERVQAFFTEIPSMTTAHLIAPIQTGIAVLNPTNLVLTVRATDSYKHGQKDGPKAIAFGIDTAHVYGTDKIPSWLQEWSVVGAHAYFTSGVSIDLTGILIDGLRTAEGRRLSADTAER</sequence>
<organism evidence="2 3">
    <name type="scientific">Symbiodinium microadriaticum</name>
    <name type="common">Dinoflagellate</name>
    <name type="synonym">Zooxanthella microadriatica</name>
    <dbReference type="NCBI Taxonomy" id="2951"/>
    <lineage>
        <taxon>Eukaryota</taxon>
        <taxon>Sar</taxon>
        <taxon>Alveolata</taxon>
        <taxon>Dinophyceae</taxon>
        <taxon>Suessiales</taxon>
        <taxon>Symbiodiniaceae</taxon>
        <taxon>Symbiodinium</taxon>
    </lineage>
</organism>
<dbReference type="Proteomes" id="UP000186817">
    <property type="component" value="Unassembled WGS sequence"/>
</dbReference>